<evidence type="ECO:0000256" key="1">
    <source>
        <dbReference type="PROSITE-ProRule" id="PRU00221"/>
    </source>
</evidence>
<dbReference type="PANTHER" id="PTHR19879:SF9">
    <property type="entry name" value="TRANSCRIPTION INITIATION FACTOR TFIID SUBUNIT 5"/>
    <property type="match status" value="1"/>
</dbReference>
<name>A0ABV6M6F1_9ACTN</name>
<evidence type="ECO:0000313" key="4">
    <source>
        <dbReference type="Proteomes" id="UP001589867"/>
    </source>
</evidence>
<dbReference type="PRINTS" id="PR00449">
    <property type="entry name" value="RASTRNSFRMNG"/>
</dbReference>
<comment type="caution">
    <text evidence="3">The sequence shown here is derived from an EMBL/GenBank/DDBJ whole genome shotgun (WGS) entry which is preliminary data.</text>
</comment>
<dbReference type="PROSITE" id="PS50082">
    <property type="entry name" value="WD_REPEATS_2"/>
    <property type="match status" value="1"/>
</dbReference>
<dbReference type="SMART" id="SM00175">
    <property type="entry name" value="RAB"/>
    <property type="match status" value="1"/>
</dbReference>
<organism evidence="3 4">
    <name type="scientific">Phytohabitans kaempferiae</name>
    <dbReference type="NCBI Taxonomy" id="1620943"/>
    <lineage>
        <taxon>Bacteria</taxon>
        <taxon>Bacillati</taxon>
        <taxon>Actinomycetota</taxon>
        <taxon>Actinomycetes</taxon>
        <taxon>Micromonosporales</taxon>
        <taxon>Micromonosporaceae</taxon>
    </lineage>
</organism>
<reference evidence="3 4" key="1">
    <citation type="submission" date="2024-09" db="EMBL/GenBank/DDBJ databases">
        <authorList>
            <person name="Sun Q."/>
            <person name="Mori K."/>
        </authorList>
    </citation>
    <scope>NUCLEOTIDE SEQUENCE [LARGE SCALE GENOMIC DNA]</scope>
    <source>
        <strain evidence="3 4">TBRC 3947</strain>
    </source>
</reference>
<feature type="domain" description="TIR" evidence="2">
    <location>
        <begin position="862"/>
        <end position="999"/>
    </location>
</feature>
<accession>A0ABV6M6F1</accession>
<dbReference type="PANTHER" id="PTHR19879">
    <property type="entry name" value="TRANSCRIPTION INITIATION FACTOR TFIID"/>
    <property type="match status" value="1"/>
</dbReference>
<dbReference type="Proteomes" id="UP001589867">
    <property type="component" value="Unassembled WGS sequence"/>
</dbReference>
<keyword evidence="1" id="KW-0853">WD repeat</keyword>
<proteinExistence type="predicted"/>
<dbReference type="Gene3D" id="3.40.50.300">
    <property type="entry name" value="P-loop containing nucleotide triphosphate hydrolases"/>
    <property type="match status" value="1"/>
</dbReference>
<dbReference type="InterPro" id="IPR011047">
    <property type="entry name" value="Quinoprotein_ADH-like_sf"/>
</dbReference>
<dbReference type="SMART" id="SM00174">
    <property type="entry name" value="RHO"/>
    <property type="match status" value="1"/>
</dbReference>
<feature type="repeat" description="WD" evidence="1">
    <location>
        <begin position="233"/>
        <end position="274"/>
    </location>
</feature>
<dbReference type="Gene3D" id="2.130.10.10">
    <property type="entry name" value="YVTN repeat-like/Quinoprotein amine dehydrogenase"/>
    <property type="match status" value="2"/>
</dbReference>
<dbReference type="SUPFAM" id="SSF50998">
    <property type="entry name" value="Quinoprotein alcohol dehydrogenase-like"/>
    <property type="match status" value="1"/>
</dbReference>
<dbReference type="RefSeq" id="WP_377253222.1">
    <property type="nucleotide sequence ID" value="NZ_JBHLUH010000041.1"/>
</dbReference>
<dbReference type="Gene3D" id="3.40.50.10140">
    <property type="entry name" value="Toll/interleukin-1 receptor homology (TIR) domain"/>
    <property type="match status" value="1"/>
</dbReference>
<dbReference type="SUPFAM" id="SSF52540">
    <property type="entry name" value="P-loop containing nucleoside triphosphate hydrolases"/>
    <property type="match status" value="1"/>
</dbReference>
<dbReference type="InterPro" id="IPR027417">
    <property type="entry name" value="P-loop_NTPase"/>
</dbReference>
<dbReference type="PROSITE" id="PS50294">
    <property type="entry name" value="WD_REPEATS_REGION"/>
    <property type="match status" value="1"/>
</dbReference>
<protein>
    <submittedName>
        <fullName evidence="3">TIR domain-containing protein</fullName>
    </submittedName>
</protein>
<dbReference type="SUPFAM" id="SSF52200">
    <property type="entry name" value="Toll/Interleukin receptor TIR domain"/>
    <property type="match status" value="1"/>
</dbReference>
<dbReference type="InterPro" id="IPR035897">
    <property type="entry name" value="Toll_tir_struct_dom_sf"/>
</dbReference>
<gene>
    <name evidence="3" type="ORF">ACFFIA_20860</name>
</gene>
<dbReference type="SMART" id="SM00320">
    <property type="entry name" value="WD40"/>
    <property type="match status" value="3"/>
</dbReference>
<dbReference type="Pfam" id="PF13676">
    <property type="entry name" value="TIR_2"/>
    <property type="match status" value="1"/>
</dbReference>
<evidence type="ECO:0000313" key="3">
    <source>
        <dbReference type="EMBL" id="MFC0530119.1"/>
    </source>
</evidence>
<dbReference type="InterPro" id="IPR001806">
    <property type="entry name" value="Small_GTPase"/>
</dbReference>
<dbReference type="PROSITE" id="PS51419">
    <property type="entry name" value="RAB"/>
    <property type="match status" value="1"/>
</dbReference>
<dbReference type="InterPro" id="IPR001680">
    <property type="entry name" value="WD40_rpt"/>
</dbReference>
<dbReference type="Pfam" id="PF00400">
    <property type="entry name" value="WD40"/>
    <property type="match status" value="1"/>
</dbReference>
<dbReference type="InterPro" id="IPR015943">
    <property type="entry name" value="WD40/YVTN_repeat-like_dom_sf"/>
</dbReference>
<dbReference type="Pfam" id="PF08477">
    <property type="entry name" value="Roc"/>
    <property type="match status" value="1"/>
</dbReference>
<evidence type="ECO:0000259" key="2">
    <source>
        <dbReference type="Pfam" id="PF13676"/>
    </source>
</evidence>
<dbReference type="EMBL" id="JBHLUH010000041">
    <property type="protein sequence ID" value="MFC0530119.1"/>
    <property type="molecule type" value="Genomic_DNA"/>
</dbReference>
<keyword evidence="4" id="KW-1185">Reference proteome</keyword>
<sequence>MLTVITLVREDADVTAFEGFTKRSSLRLPSDSGISCLTWSPDGRVLALATGRHVHLIDATSLASVVLVAAVPVDKLCFKRAEGLLVTAGGTRGGSEHGVIQVWDVASGQPLHTRHVVPPTSLAFDATGTLLVSGHRDGFRLWEVRADALVLRSEVSEVDSVRAVAFGADDDSVVALSALAALTRMHADGQLISTFQWMVAFFAIHPAGVIAAGGAGEVIEVRLLRTGALLHALEGHTDRVYQAAFTADGRLLVSAGDDDTIRFWSTETWQCVQVMRHPPDENWRYLAAIHPDVSPLATAKVTGAGHIAVDLWDFDPALLLAASPGASEAYTTAKIVLVGDSGTGKTGLGYRLAHGEFKEHPSTHGQQFWVVDELGATRKDGARCEAVLWDLAGQPDYRLTHALFLDHADLALVLFDPTRDDVPLHGVEYWLRHLEGRPVILVAARSDRGTARLAPHEIEQFCAQAGARVCVTTSALTGEGLTDLLHHMRATIAWDERPTTITTDTFKRIKDHVLGLKEEGHGERVILTVPELRARLERDGVAQGFTDAEMLTAVGHLANHGYVSRLRTSKGEERILLSPELLNNLASSIVLEARRNQRGLGALEERRLLRGEYHLPELDALPAAEREVLLDSAVAMFLDHSVCFRETDPLSAEVYLVFPGLINLRKPAMEDEQRVEEAAAYTVSGAVENVYASLVVLLGYASTFARANQWRNEARYRVGDGKVCGFRLEAEREGELDFVLYFDPGLGAPVRKMFQGLFESFLARPKLTVHRYEPVVCAQGHRVNRAVVREHLAEGLTSAFCARCGERLSLPKVDEPIALSHRQAAELDTQKETAAGRARFEQALFRLKAYVTQEGIAPPECFVSYAWGDAAQERWVEHDLADDLLKAGIVVVLDRWENARIGASVPRFVERVHQADRVIVVGTPRYRTKYDNGEPMRGFVVAAEGDLIGVRMIGAEAGKSSVLPIVLEGDPETALPPLLHGRVHADFRDPDAYFTSAFDLILSLYQLSPQLAATRELRDLLGS</sequence>
<dbReference type="InterPro" id="IPR000157">
    <property type="entry name" value="TIR_dom"/>
</dbReference>